<accession>A0A6J1Q5V2</accession>
<evidence type="ECO:0000259" key="9">
    <source>
        <dbReference type="PROSITE" id="PS50108"/>
    </source>
</evidence>
<dbReference type="Pfam" id="PF00786">
    <property type="entry name" value="PBD"/>
    <property type="match status" value="1"/>
</dbReference>
<gene>
    <name evidence="13" type="primary">LOC112457799</name>
</gene>
<dbReference type="Proteomes" id="UP000504618">
    <property type="component" value="Unplaced"/>
</dbReference>
<feature type="region of interest" description="Disordered" evidence="8">
    <location>
        <begin position="527"/>
        <end position="551"/>
    </location>
</feature>
<feature type="domain" description="WH1" evidence="10">
    <location>
        <begin position="26"/>
        <end position="136"/>
    </location>
</feature>
<organism evidence="12 13">
    <name type="scientific">Temnothorax curvispinosus</name>
    <dbReference type="NCBI Taxonomy" id="300111"/>
    <lineage>
        <taxon>Eukaryota</taxon>
        <taxon>Metazoa</taxon>
        <taxon>Ecdysozoa</taxon>
        <taxon>Arthropoda</taxon>
        <taxon>Hexapoda</taxon>
        <taxon>Insecta</taxon>
        <taxon>Pterygota</taxon>
        <taxon>Neoptera</taxon>
        <taxon>Endopterygota</taxon>
        <taxon>Hymenoptera</taxon>
        <taxon>Apocrita</taxon>
        <taxon>Aculeata</taxon>
        <taxon>Formicoidea</taxon>
        <taxon>Formicidae</taxon>
        <taxon>Myrmicinae</taxon>
        <taxon>Temnothorax</taxon>
    </lineage>
</organism>
<dbReference type="SMART" id="SM00246">
    <property type="entry name" value="WH2"/>
    <property type="match status" value="2"/>
</dbReference>
<feature type="region of interest" description="Disordered" evidence="8">
    <location>
        <begin position="164"/>
        <end position="209"/>
    </location>
</feature>
<feature type="region of interest" description="Disordered" evidence="8">
    <location>
        <begin position="291"/>
        <end position="343"/>
    </location>
</feature>
<evidence type="ECO:0000256" key="1">
    <source>
        <dbReference type="ARBA" id="ARBA00004123"/>
    </source>
</evidence>
<keyword evidence="5" id="KW-0677">Repeat</keyword>
<keyword evidence="6" id="KW-0206">Cytoskeleton</keyword>
<dbReference type="FunFam" id="2.30.29.30:FF:000130">
    <property type="entry name" value="neural Wiskott-Aldrich syndrome protein"/>
    <property type="match status" value="1"/>
</dbReference>
<dbReference type="InterPro" id="IPR033927">
    <property type="entry name" value="WASPfam_EVH1"/>
</dbReference>
<feature type="compositionally biased region" description="Polar residues" evidence="8">
    <location>
        <begin position="164"/>
        <end position="179"/>
    </location>
</feature>
<dbReference type="FunFam" id="3.90.810.10:FF:000003">
    <property type="entry name" value="Neural Wiskott-Aldrich syndrome protein-like"/>
    <property type="match status" value="1"/>
</dbReference>
<dbReference type="SUPFAM" id="SSF50729">
    <property type="entry name" value="PH domain-like"/>
    <property type="match status" value="1"/>
</dbReference>
<evidence type="ECO:0000259" key="10">
    <source>
        <dbReference type="PROSITE" id="PS50229"/>
    </source>
</evidence>
<evidence type="ECO:0000259" key="11">
    <source>
        <dbReference type="PROSITE" id="PS51082"/>
    </source>
</evidence>
<dbReference type="InterPro" id="IPR011993">
    <property type="entry name" value="PH-like_dom_sf"/>
</dbReference>
<sequence length="551" mass="60620">MKSGNTDKHRGTILLKPEENEQVFQLIGNRCQCLAAGVIQLYLTEAPLHKDWIKKNTGIITLIRDNPRRSFFLRLFCLQRKIMLWEHEIYNSMDYKAPMSYFHTFEAEDCMAGFNFASETEAITLRNILLGKLNAKRQRRQERKAKEMQASSTLPWKNQSKISSFSVTSGPSGNLSNGAPATVGVNRSASSSSMYKTKKKKSEQDLKRKLTKDDISLPSNFRHVAHLGWDVNNKGLELDSVDSQLQQFFNNAGVSEYELQDKGTRKFIYDFIERNGGMSAVQEDIRPLVNAKNSNEPPALPQRQEYPPPVPARTIPHQTRIAPPLPPNRFSTSSALPSVPSSLPPSVPLIVSSNIPPVHRILPSRPPPPTITSAPALPPPPPPPPPQALAPPPAPAPAPGPAPAPALASAPVRAPSKISTNIPAPPPLPPLSDLSSPNSTNVTNNNNEDSITDLRPMLMESIRSGTILRKVDKTEIKPALVEDSRGDLLRQIREGIELKPVRNEAKSNTVPALRGGLADALSRALAERSRAIHSESEESTSDTTDDDEWDD</sequence>
<dbReference type="GO" id="GO:0005634">
    <property type="term" value="C:nucleus"/>
    <property type="evidence" value="ECO:0007669"/>
    <property type="project" value="UniProtKB-SubCell"/>
</dbReference>
<feature type="compositionally biased region" description="Low complexity" evidence="8">
    <location>
        <begin position="431"/>
        <end position="447"/>
    </location>
</feature>
<dbReference type="PROSITE" id="PS50229">
    <property type="entry name" value="WH1"/>
    <property type="match status" value="1"/>
</dbReference>
<dbReference type="GO" id="GO:0003779">
    <property type="term" value="F:actin binding"/>
    <property type="evidence" value="ECO:0007669"/>
    <property type="project" value="InterPro"/>
</dbReference>
<dbReference type="Gene3D" id="3.90.810.10">
    <property type="entry name" value="CRIB domain"/>
    <property type="match status" value="1"/>
</dbReference>
<dbReference type="GO" id="GO:0005856">
    <property type="term" value="C:cytoskeleton"/>
    <property type="evidence" value="ECO:0007669"/>
    <property type="project" value="UniProtKB-SubCell"/>
</dbReference>
<dbReference type="GeneID" id="112457799"/>
<evidence type="ECO:0000256" key="8">
    <source>
        <dbReference type="SAM" id="MobiDB-lite"/>
    </source>
</evidence>
<feature type="domain" description="WH2" evidence="11">
    <location>
        <begin position="484"/>
        <end position="501"/>
    </location>
</feature>
<evidence type="ECO:0000256" key="2">
    <source>
        <dbReference type="ARBA" id="ARBA00004245"/>
    </source>
</evidence>
<keyword evidence="4" id="KW-0597">Phosphoprotein</keyword>
<dbReference type="InterPro" id="IPR000697">
    <property type="entry name" value="WH1/EVH1_dom"/>
</dbReference>
<dbReference type="AlphaFoldDB" id="A0A6J1Q5V2"/>
<dbReference type="OrthoDB" id="8963340at2759"/>
<dbReference type="PROSITE" id="PS51082">
    <property type="entry name" value="WH2"/>
    <property type="match status" value="1"/>
</dbReference>
<feature type="compositionally biased region" description="Acidic residues" evidence="8">
    <location>
        <begin position="537"/>
        <end position="551"/>
    </location>
</feature>
<feature type="compositionally biased region" description="Low complexity" evidence="8">
    <location>
        <begin position="331"/>
        <end position="341"/>
    </location>
</feature>
<dbReference type="InterPro" id="IPR011026">
    <property type="entry name" value="WAS_C"/>
</dbReference>
<feature type="compositionally biased region" description="Pro residues" evidence="8">
    <location>
        <begin position="364"/>
        <end position="404"/>
    </location>
</feature>
<feature type="compositionally biased region" description="Low complexity" evidence="8">
    <location>
        <begin position="405"/>
        <end position="416"/>
    </location>
</feature>
<dbReference type="CDD" id="cd00132">
    <property type="entry name" value="CRIB"/>
    <property type="match status" value="1"/>
</dbReference>
<dbReference type="Pfam" id="PF00568">
    <property type="entry name" value="WH1"/>
    <property type="match status" value="1"/>
</dbReference>
<keyword evidence="12" id="KW-1185">Reference proteome</keyword>
<feature type="domain" description="CRIB" evidence="9">
    <location>
        <begin position="215"/>
        <end position="228"/>
    </location>
</feature>
<keyword evidence="7" id="KW-0539">Nucleus</keyword>
<dbReference type="InterPro" id="IPR000095">
    <property type="entry name" value="CRIB_dom"/>
</dbReference>
<dbReference type="InterPro" id="IPR003124">
    <property type="entry name" value="WH2_dom"/>
</dbReference>
<protein>
    <submittedName>
        <fullName evidence="13">Neural Wiskott-Aldrich syndrome protein-like</fullName>
    </submittedName>
</protein>
<dbReference type="Pfam" id="PF02205">
    <property type="entry name" value="WH2"/>
    <property type="match status" value="2"/>
</dbReference>
<evidence type="ECO:0000313" key="13">
    <source>
        <dbReference type="RefSeq" id="XP_024876801.1"/>
    </source>
</evidence>
<feature type="compositionally biased region" description="Basic and acidic residues" evidence="8">
    <location>
        <begin position="527"/>
        <end position="536"/>
    </location>
</feature>
<dbReference type="PANTHER" id="PTHR11202:SF36">
    <property type="entry name" value="ACTIN NUCLEATION-PROMOTING FACTOR WASL"/>
    <property type="match status" value="1"/>
</dbReference>
<proteinExistence type="predicted"/>
<reference evidence="13" key="1">
    <citation type="submission" date="2025-08" db="UniProtKB">
        <authorList>
            <consortium name="RefSeq"/>
        </authorList>
    </citation>
    <scope>IDENTIFICATION</scope>
    <source>
        <tissue evidence="13">Whole body</tissue>
    </source>
</reference>
<keyword evidence="3" id="KW-0963">Cytoplasm</keyword>
<dbReference type="PROSITE" id="PS50108">
    <property type="entry name" value="CRIB"/>
    <property type="match status" value="1"/>
</dbReference>
<dbReference type="RefSeq" id="XP_024876801.1">
    <property type="nucleotide sequence ID" value="XM_025021033.1"/>
</dbReference>
<dbReference type="GO" id="GO:0007015">
    <property type="term" value="P:actin filament organization"/>
    <property type="evidence" value="ECO:0007669"/>
    <property type="project" value="InterPro"/>
</dbReference>
<evidence type="ECO:0000256" key="7">
    <source>
        <dbReference type="ARBA" id="ARBA00023242"/>
    </source>
</evidence>
<evidence type="ECO:0000256" key="6">
    <source>
        <dbReference type="ARBA" id="ARBA00023212"/>
    </source>
</evidence>
<dbReference type="SMART" id="SM00461">
    <property type="entry name" value="WH1"/>
    <property type="match status" value="1"/>
</dbReference>
<dbReference type="Gene3D" id="6.10.280.150">
    <property type="match status" value="1"/>
</dbReference>
<feature type="region of interest" description="Disordered" evidence="8">
    <location>
        <begin position="360"/>
        <end position="453"/>
    </location>
</feature>
<evidence type="ECO:0000313" key="12">
    <source>
        <dbReference type="Proteomes" id="UP000504618"/>
    </source>
</evidence>
<comment type="subcellular location">
    <subcellularLocation>
        <location evidence="2">Cytoplasm</location>
        <location evidence="2">Cytoskeleton</location>
    </subcellularLocation>
    <subcellularLocation>
        <location evidence="1">Nucleus</location>
    </subcellularLocation>
</comment>
<dbReference type="InterPro" id="IPR036936">
    <property type="entry name" value="CRIB_dom_sf"/>
</dbReference>
<dbReference type="Gene3D" id="2.30.29.30">
    <property type="entry name" value="Pleckstrin-homology domain (PH domain)/Phosphotyrosine-binding domain (PTB)"/>
    <property type="match status" value="1"/>
</dbReference>
<dbReference type="CDD" id="cd01205">
    <property type="entry name" value="EVH1_WASP-like"/>
    <property type="match status" value="1"/>
</dbReference>
<evidence type="ECO:0000256" key="4">
    <source>
        <dbReference type="ARBA" id="ARBA00022553"/>
    </source>
</evidence>
<evidence type="ECO:0000256" key="3">
    <source>
        <dbReference type="ARBA" id="ARBA00022490"/>
    </source>
</evidence>
<name>A0A6J1Q5V2_9HYME</name>
<evidence type="ECO:0000256" key="5">
    <source>
        <dbReference type="ARBA" id="ARBA00022737"/>
    </source>
</evidence>
<dbReference type="SUPFAM" id="SSF47912">
    <property type="entry name" value="Wiscott-Aldrich syndrome protein, WASP, C-terminal domain"/>
    <property type="match status" value="1"/>
</dbReference>
<dbReference type="PANTHER" id="PTHR11202">
    <property type="entry name" value="SPROUTY-RELATED, EVH1 DOMAIN-CONTAINING PROTEIN FAMILY MEMBER"/>
    <property type="match status" value="1"/>
</dbReference>